<dbReference type="Proteomes" id="UP000190037">
    <property type="component" value="Unassembled WGS sequence"/>
</dbReference>
<comment type="caution">
    <text evidence="1">The sequence shown here is derived from an EMBL/GenBank/DDBJ whole genome shotgun (WGS) entry which is preliminary data.</text>
</comment>
<evidence type="ECO:0000313" key="2">
    <source>
        <dbReference type="Proteomes" id="UP000190037"/>
    </source>
</evidence>
<sequence>MRPEDTVPHESTTRYAELAEVVRSGFVESRHFGSLVALAPDGRPALELGVPNEPVVPRSSAKPFQALACLRAGAPLSGAHVAIAAGSHTGQDFHVDAVEDILTRSGLTFDALGCPPSRPEDEDTYQEMIARGEENTRERMNCSGKHAAMLAACVASGWPTEGYLDPGHPLQVLVREGIEELAGESVAHTAVDGCGAPVFAMTLTGLARGVRALATATTGPERVVAKAMREHPAYVGGDGQANTEVMRLLPGVLVKGGAEGVFVAATTAGHAVAVKVIDGSPRATTALALAALHRLGVDVSAASEWTTVPVLGGGLPVGEVRVTSHLG</sequence>
<name>A0A1T3NRE8_9ACTN</name>
<dbReference type="STRING" id="159449.B4N89_34055"/>
<gene>
    <name evidence="1" type="ORF">B4N89_34055</name>
</gene>
<dbReference type="AlphaFoldDB" id="A0A1T3NRE8"/>
<dbReference type="RefSeq" id="WP_078980718.1">
    <property type="nucleotide sequence ID" value="NZ_MWQN01000002.1"/>
</dbReference>
<keyword evidence="2" id="KW-1185">Reference proteome</keyword>
<proteinExistence type="predicted"/>
<reference evidence="1 2" key="1">
    <citation type="submission" date="2017-03" db="EMBL/GenBank/DDBJ databases">
        <title>Draft genome sequence of Streptomyces scabrisporus NF3, endophyte isolated from Amphipterygium adstringens.</title>
        <authorList>
            <person name="Vazquez M."/>
            <person name="Ceapa C.D."/>
            <person name="Rodriguez Luna D."/>
            <person name="Sanchez Esquivel S."/>
        </authorList>
    </citation>
    <scope>NUCLEOTIDE SEQUENCE [LARGE SCALE GENOMIC DNA]</scope>
    <source>
        <strain evidence="1 2">NF3</strain>
    </source>
</reference>
<organism evidence="1 2">
    <name type="scientific">Embleya scabrispora</name>
    <dbReference type="NCBI Taxonomy" id="159449"/>
    <lineage>
        <taxon>Bacteria</taxon>
        <taxon>Bacillati</taxon>
        <taxon>Actinomycetota</taxon>
        <taxon>Actinomycetes</taxon>
        <taxon>Kitasatosporales</taxon>
        <taxon>Streptomycetaceae</taxon>
        <taxon>Embleya</taxon>
    </lineage>
</organism>
<dbReference type="EMBL" id="MWQN01000002">
    <property type="protein sequence ID" value="OPC79493.1"/>
    <property type="molecule type" value="Genomic_DNA"/>
</dbReference>
<evidence type="ECO:0000313" key="1">
    <source>
        <dbReference type="EMBL" id="OPC79493.1"/>
    </source>
</evidence>
<dbReference type="OrthoDB" id="9780674at2"/>
<protein>
    <submittedName>
        <fullName evidence="1">Asparaginase</fullName>
    </submittedName>
</protein>
<dbReference type="PANTHER" id="PTHR42110:SF1">
    <property type="entry name" value="L-ASPARAGINASE, PUTATIVE (AFU_ORTHOLOGUE AFUA_3G11890)-RELATED"/>
    <property type="match status" value="1"/>
</dbReference>
<dbReference type="InterPro" id="IPR010349">
    <property type="entry name" value="Asparaginase_II"/>
</dbReference>
<accession>A0A1T3NRE8</accession>
<dbReference type="Pfam" id="PF06089">
    <property type="entry name" value="Asparaginase_II"/>
    <property type="match status" value="1"/>
</dbReference>
<dbReference type="PANTHER" id="PTHR42110">
    <property type="entry name" value="L-ASPARAGINASE, PUTATIVE (AFU_ORTHOLOGUE AFUA_3G11890)-RELATED"/>
    <property type="match status" value="1"/>
</dbReference>